<dbReference type="Gene3D" id="3.90.180.10">
    <property type="entry name" value="Medium-chain alcohol dehydrogenases, catalytic domain"/>
    <property type="match status" value="1"/>
</dbReference>
<dbReference type="InterPro" id="IPR011032">
    <property type="entry name" value="GroES-like_sf"/>
</dbReference>
<evidence type="ECO:0000256" key="3">
    <source>
        <dbReference type="ARBA" id="ARBA00022723"/>
    </source>
</evidence>
<proteinExistence type="inferred from homology"/>
<dbReference type="PANTHER" id="PTHR42940">
    <property type="entry name" value="ALCOHOL DEHYDROGENASE 1-RELATED"/>
    <property type="match status" value="1"/>
</dbReference>
<dbReference type="OrthoDB" id="9806940at2"/>
<evidence type="ECO:0000259" key="6">
    <source>
        <dbReference type="Pfam" id="PF08240"/>
    </source>
</evidence>
<keyword evidence="5" id="KW-0560">Oxidoreductase</keyword>
<dbReference type="AlphaFoldDB" id="A0A317T9M3"/>
<dbReference type="GO" id="GO:0046872">
    <property type="term" value="F:metal ion binding"/>
    <property type="evidence" value="ECO:0007669"/>
    <property type="project" value="UniProtKB-KW"/>
</dbReference>
<gene>
    <name evidence="7" type="ORF">CR164_02205</name>
</gene>
<accession>A0A317T9M3</accession>
<evidence type="ECO:0000256" key="4">
    <source>
        <dbReference type="ARBA" id="ARBA00022833"/>
    </source>
</evidence>
<evidence type="ECO:0000313" key="7">
    <source>
        <dbReference type="EMBL" id="PWW83422.1"/>
    </source>
</evidence>
<dbReference type="RefSeq" id="WP_110022308.1">
    <property type="nucleotide sequence ID" value="NZ_PDNZ01000001.1"/>
</dbReference>
<evidence type="ECO:0000313" key="8">
    <source>
        <dbReference type="Proteomes" id="UP000246278"/>
    </source>
</evidence>
<keyword evidence="8" id="KW-1185">Reference proteome</keyword>
<dbReference type="PANTHER" id="PTHR42940:SF8">
    <property type="entry name" value="VACUOLAR PROTEIN SORTING-ASSOCIATED PROTEIN 11"/>
    <property type="match status" value="1"/>
</dbReference>
<reference evidence="8" key="1">
    <citation type="submission" date="2017-10" db="EMBL/GenBank/DDBJ databases">
        <authorList>
            <person name="Gaisin V.A."/>
            <person name="Rysina M.S."/>
            <person name="Grouzdev D.S."/>
        </authorList>
    </citation>
    <scope>NUCLEOTIDE SEQUENCE [LARGE SCALE GENOMIC DNA]</scope>
    <source>
        <strain evidence="8">V1</strain>
    </source>
</reference>
<dbReference type="Gene3D" id="3.40.50.720">
    <property type="entry name" value="NAD(P)-binding Rossmann-like Domain"/>
    <property type="match status" value="1"/>
</dbReference>
<protein>
    <submittedName>
        <fullName evidence="7">Alcohol dehydrogenase</fullName>
    </submittedName>
</protein>
<dbReference type="InterPro" id="IPR013154">
    <property type="entry name" value="ADH-like_N"/>
</dbReference>
<evidence type="ECO:0000256" key="2">
    <source>
        <dbReference type="ARBA" id="ARBA00008072"/>
    </source>
</evidence>
<comment type="similarity">
    <text evidence="2">Belongs to the zinc-containing alcohol dehydrogenase family.</text>
</comment>
<comment type="caution">
    <text evidence="7">The sequence shown here is derived from an EMBL/GenBank/DDBJ whole genome shotgun (WGS) entry which is preliminary data.</text>
</comment>
<keyword evidence="4" id="KW-0862">Zinc</keyword>
<comment type="cofactor">
    <cofactor evidence="1">
        <name>Zn(2+)</name>
        <dbReference type="ChEBI" id="CHEBI:29105"/>
    </cofactor>
</comment>
<dbReference type="GO" id="GO:0005737">
    <property type="term" value="C:cytoplasm"/>
    <property type="evidence" value="ECO:0007669"/>
    <property type="project" value="TreeGrafter"/>
</dbReference>
<dbReference type="GO" id="GO:0004022">
    <property type="term" value="F:alcohol dehydrogenase (NAD+) activity"/>
    <property type="evidence" value="ECO:0007669"/>
    <property type="project" value="TreeGrafter"/>
</dbReference>
<evidence type="ECO:0000256" key="1">
    <source>
        <dbReference type="ARBA" id="ARBA00001947"/>
    </source>
</evidence>
<dbReference type="InterPro" id="IPR014187">
    <property type="entry name" value="ADH_Zn_typ-2"/>
</dbReference>
<name>A0A317T9M3_9CHLB</name>
<dbReference type="EMBL" id="PDNZ01000001">
    <property type="protein sequence ID" value="PWW83422.1"/>
    <property type="molecule type" value="Genomic_DNA"/>
</dbReference>
<evidence type="ECO:0000256" key="5">
    <source>
        <dbReference type="ARBA" id="ARBA00023002"/>
    </source>
</evidence>
<dbReference type="Proteomes" id="UP000246278">
    <property type="component" value="Unassembled WGS sequence"/>
</dbReference>
<sequence>MKAQVIECITDLSENTEPLSMVDMPVPEPGAGEVLLKVRTCGVCHTELDEIEGRTPPAFFPIVPGHQVVSEVVAQGAGVSELEIGSRVGVAWIYSACGECELCLDGKENLCKDFRATGRDAHGGYAEYMVVPAVYAYPLPEIFSDAEAAPLLCAGAVGYRSLKLLNLQNGQAAGLTGFGASAHLVLKLMRFLYPDSAVHVFARSPQEREFALSLGAEWAGDTADTSPEPLAGIIDTTPVWLPVLSAMENLKPSGRLVINAIRKESKDQDVLMRLDYARHLWMEKEMKSVANVTAGDVREFLAIAEKMKMRPEVQLYPFEEANKALTDIKRRRIKGAKVLQVNC</sequence>
<dbReference type="SUPFAM" id="SSF50129">
    <property type="entry name" value="GroES-like"/>
    <property type="match status" value="1"/>
</dbReference>
<dbReference type="SUPFAM" id="SSF51735">
    <property type="entry name" value="NAD(P)-binding Rossmann-fold domains"/>
    <property type="match status" value="1"/>
</dbReference>
<dbReference type="CDD" id="cd08298">
    <property type="entry name" value="CAD2"/>
    <property type="match status" value="1"/>
</dbReference>
<dbReference type="InterPro" id="IPR036291">
    <property type="entry name" value="NAD(P)-bd_dom_sf"/>
</dbReference>
<organism evidence="7 8">
    <name type="scientific">Prosthecochloris marina</name>
    <dbReference type="NCBI Taxonomy" id="2017681"/>
    <lineage>
        <taxon>Bacteria</taxon>
        <taxon>Pseudomonadati</taxon>
        <taxon>Chlorobiota</taxon>
        <taxon>Chlorobiia</taxon>
        <taxon>Chlorobiales</taxon>
        <taxon>Chlorobiaceae</taxon>
        <taxon>Prosthecochloris</taxon>
    </lineage>
</organism>
<dbReference type="Pfam" id="PF08240">
    <property type="entry name" value="ADH_N"/>
    <property type="match status" value="1"/>
</dbReference>
<keyword evidence="3" id="KW-0479">Metal-binding</keyword>
<dbReference type="NCBIfam" id="TIGR02822">
    <property type="entry name" value="adh_fam_2"/>
    <property type="match status" value="1"/>
</dbReference>
<feature type="domain" description="Alcohol dehydrogenase-like N-terminal" evidence="6">
    <location>
        <begin position="30"/>
        <end position="141"/>
    </location>
</feature>